<evidence type="ECO:0000313" key="10">
    <source>
        <dbReference type="EMBL" id="RDJ22616.1"/>
    </source>
</evidence>
<organism evidence="10 11">
    <name type="scientific">Bosea caraganae</name>
    <dbReference type="NCBI Taxonomy" id="2763117"/>
    <lineage>
        <taxon>Bacteria</taxon>
        <taxon>Pseudomonadati</taxon>
        <taxon>Pseudomonadota</taxon>
        <taxon>Alphaproteobacteria</taxon>
        <taxon>Hyphomicrobiales</taxon>
        <taxon>Boseaceae</taxon>
        <taxon>Bosea</taxon>
    </lineage>
</organism>
<comment type="similarity">
    <text evidence="5">Belongs to the CheB family.</text>
</comment>
<dbReference type="CDD" id="cd16432">
    <property type="entry name" value="CheB_Rec"/>
    <property type="match status" value="1"/>
</dbReference>
<dbReference type="SUPFAM" id="SSF52738">
    <property type="entry name" value="Methylesterase CheB, C-terminal domain"/>
    <property type="match status" value="1"/>
</dbReference>
<comment type="caution">
    <text evidence="10">The sequence shown here is derived from an EMBL/GenBank/DDBJ whole genome shotgun (WGS) entry which is preliminary data.</text>
</comment>
<sequence length="362" mass="38677">MIRLLIVDDSALMRRFLGRIFEAEPDFEIATARDGAEALQAMSEFRPQVVTLDIAMPNMDGLACLDRIMVEHPCPVVMVSALTEHGADETLRALQMGAVDFIPKPQGTISLHAEELAPLIVERIRAAASIKVRTSRRLAERVRFRAGPQTPRSPSVRAVTSSSRTDARLPDDCVVLIGASTGGPPALDAVLSALPEGFAWPIVVAQHMPAAFTGPLSRRLDKLCALSVVEVTGPTPIEAGTVYIGRGDADVLLTRRNKVLTAISAPADPEHRWHPSVDRLVRSAIDNVPAERLIGLLMTGMGNDGAAAIAELRALGGHTIAEAKQSAVVWGMPGELVKLGGAADVIGLPHIGGRLLELAQWR</sequence>
<evidence type="ECO:0000256" key="2">
    <source>
        <dbReference type="ARBA" id="ARBA00022500"/>
    </source>
</evidence>
<dbReference type="GO" id="GO:0005737">
    <property type="term" value="C:cytoplasm"/>
    <property type="evidence" value="ECO:0007669"/>
    <property type="project" value="UniProtKB-SubCell"/>
</dbReference>
<keyword evidence="1 5" id="KW-0963">Cytoplasm</keyword>
<proteinExistence type="inferred from homology"/>
<accession>A0A370L4B8</accession>
<keyword evidence="3 5" id="KW-0378">Hydrolase</keyword>
<keyword evidence="11" id="KW-1185">Reference proteome</keyword>
<evidence type="ECO:0000256" key="5">
    <source>
        <dbReference type="HAMAP-Rule" id="MF_00099"/>
    </source>
</evidence>
<comment type="PTM">
    <text evidence="5">Phosphorylated by CheA. Phosphorylation of the N-terminal regulatory domain activates the methylesterase activity.</text>
</comment>
<dbReference type="GO" id="GO:0006935">
    <property type="term" value="P:chemotaxis"/>
    <property type="evidence" value="ECO:0007669"/>
    <property type="project" value="UniProtKB-UniRule"/>
</dbReference>
<dbReference type="InterPro" id="IPR011006">
    <property type="entry name" value="CheY-like_superfamily"/>
</dbReference>
<dbReference type="Pfam" id="PF00072">
    <property type="entry name" value="Response_reg"/>
    <property type="match status" value="1"/>
</dbReference>
<comment type="catalytic activity">
    <reaction evidence="4 5">
        <text>[protein]-L-glutamate 5-O-methyl ester + H2O = L-glutamyl-[protein] + methanol + H(+)</text>
        <dbReference type="Rhea" id="RHEA:23236"/>
        <dbReference type="Rhea" id="RHEA-COMP:10208"/>
        <dbReference type="Rhea" id="RHEA-COMP:10311"/>
        <dbReference type="ChEBI" id="CHEBI:15377"/>
        <dbReference type="ChEBI" id="CHEBI:15378"/>
        <dbReference type="ChEBI" id="CHEBI:17790"/>
        <dbReference type="ChEBI" id="CHEBI:29973"/>
        <dbReference type="ChEBI" id="CHEBI:82795"/>
        <dbReference type="EC" id="3.1.1.61"/>
    </reaction>
</comment>
<evidence type="ECO:0000313" key="11">
    <source>
        <dbReference type="Proteomes" id="UP000255207"/>
    </source>
</evidence>
<dbReference type="InterPro" id="IPR000673">
    <property type="entry name" value="Sig_transdc_resp-reg_Me-estase"/>
</dbReference>
<dbReference type="InterPro" id="IPR001789">
    <property type="entry name" value="Sig_transdc_resp-reg_receiver"/>
</dbReference>
<evidence type="ECO:0000259" key="8">
    <source>
        <dbReference type="PROSITE" id="PS50110"/>
    </source>
</evidence>
<dbReference type="OrthoDB" id="9793421at2"/>
<dbReference type="PROSITE" id="PS50122">
    <property type="entry name" value="CHEB"/>
    <property type="match status" value="1"/>
</dbReference>
<dbReference type="Gene3D" id="3.40.50.180">
    <property type="entry name" value="Methylesterase CheB, C-terminal domain"/>
    <property type="match status" value="1"/>
</dbReference>
<comment type="domain">
    <text evidence="5">Contains a C-terminal catalytic domain, and an N-terminal region which modulates catalytic activity.</text>
</comment>
<dbReference type="EMBL" id="QQTP01000010">
    <property type="protein sequence ID" value="RDJ22616.1"/>
    <property type="molecule type" value="Genomic_DNA"/>
</dbReference>
<feature type="active site" evidence="5 6">
    <location>
        <position position="180"/>
    </location>
</feature>
<dbReference type="RefSeq" id="WP_114830946.1">
    <property type="nucleotide sequence ID" value="NZ_QQTO01000042.1"/>
</dbReference>
<dbReference type="PANTHER" id="PTHR42872">
    <property type="entry name" value="PROTEIN-GLUTAMATE METHYLESTERASE/PROTEIN-GLUTAMINE GLUTAMINASE"/>
    <property type="match status" value="1"/>
</dbReference>
<evidence type="ECO:0000259" key="9">
    <source>
        <dbReference type="PROSITE" id="PS50122"/>
    </source>
</evidence>
<dbReference type="PANTHER" id="PTHR42872:SF6">
    <property type="entry name" value="PROTEIN-GLUTAMATE METHYLESTERASE_PROTEIN-GLUTAMINE GLUTAMINASE"/>
    <property type="match status" value="1"/>
</dbReference>
<name>A0A370L4B8_9HYPH</name>
<reference evidence="11" key="1">
    <citation type="submission" date="2018-07" db="EMBL/GenBank/DDBJ databases">
        <authorList>
            <person name="Safronova V.I."/>
            <person name="Chirak E.R."/>
            <person name="Sazanova A.L."/>
        </authorList>
    </citation>
    <scope>NUCLEOTIDE SEQUENCE [LARGE SCALE GENOMIC DNA]</scope>
    <source>
        <strain evidence="11">RCAM04685</strain>
    </source>
</reference>
<dbReference type="Gene3D" id="3.40.50.2300">
    <property type="match status" value="1"/>
</dbReference>
<feature type="domain" description="CheB-type methylesterase" evidence="9">
    <location>
        <begin position="168"/>
        <end position="357"/>
    </location>
</feature>
<evidence type="ECO:0000256" key="1">
    <source>
        <dbReference type="ARBA" id="ARBA00022490"/>
    </source>
</evidence>
<dbReference type="PIRSF" id="PIRSF000876">
    <property type="entry name" value="RR_chemtxs_CheB"/>
    <property type="match status" value="1"/>
</dbReference>
<dbReference type="InterPro" id="IPR035909">
    <property type="entry name" value="CheB_C"/>
</dbReference>
<keyword evidence="2 5" id="KW-0145">Chemotaxis</keyword>
<keyword evidence="5 7" id="KW-0597">Phosphoprotein</keyword>
<dbReference type="CDD" id="cd17541">
    <property type="entry name" value="REC_CheB-like"/>
    <property type="match status" value="1"/>
</dbReference>
<comment type="catalytic activity">
    <reaction evidence="5">
        <text>L-glutaminyl-[protein] + H2O = L-glutamyl-[protein] + NH4(+)</text>
        <dbReference type="Rhea" id="RHEA:16441"/>
        <dbReference type="Rhea" id="RHEA-COMP:10207"/>
        <dbReference type="Rhea" id="RHEA-COMP:10208"/>
        <dbReference type="ChEBI" id="CHEBI:15377"/>
        <dbReference type="ChEBI" id="CHEBI:28938"/>
        <dbReference type="ChEBI" id="CHEBI:29973"/>
        <dbReference type="ChEBI" id="CHEBI:30011"/>
        <dbReference type="EC" id="3.5.1.44"/>
    </reaction>
</comment>
<evidence type="ECO:0000256" key="4">
    <source>
        <dbReference type="ARBA" id="ARBA00048267"/>
    </source>
</evidence>
<feature type="modified residue" description="4-aspartylphosphate" evidence="5 7">
    <location>
        <position position="53"/>
    </location>
</feature>
<dbReference type="PROSITE" id="PS50110">
    <property type="entry name" value="RESPONSE_REGULATORY"/>
    <property type="match status" value="1"/>
</dbReference>
<feature type="active site" evidence="5 6">
    <location>
        <position position="207"/>
    </location>
</feature>
<evidence type="ECO:0000256" key="6">
    <source>
        <dbReference type="PROSITE-ProRule" id="PRU00050"/>
    </source>
</evidence>
<dbReference type="GO" id="GO:0000156">
    <property type="term" value="F:phosphorelay response regulator activity"/>
    <property type="evidence" value="ECO:0007669"/>
    <property type="project" value="InterPro"/>
</dbReference>
<dbReference type="SMART" id="SM00448">
    <property type="entry name" value="REC"/>
    <property type="match status" value="1"/>
</dbReference>
<dbReference type="EC" id="3.5.1.44" evidence="5"/>
<dbReference type="HAMAP" id="MF_00099">
    <property type="entry name" value="CheB_chemtxs"/>
    <property type="match status" value="1"/>
</dbReference>
<protein>
    <recommendedName>
        <fullName evidence="5">Protein-glutamate methylesterase/protein-glutamine glutaminase</fullName>
        <ecNumber evidence="5">3.1.1.61</ecNumber>
        <ecNumber evidence="5">3.5.1.44</ecNumber>
    </recommendedName>
</protein>
<dbReference type="SUPFAM" id="SSF52172">
    <property type="entry name" value="CheY-like"/>
    <property type="match status" value="1"/>
</dbReference>
<keyword evidence="10" id="KW-0808">Transferase</keyword>
<dbReference type="GO" id="GO:0008984">
    <property type="term" value="F:protein-glutamate methylesterase activity"/>
    <property type="evidence" value="ECO:0007669"/>
    <property type="project" value="UniProtKB-UniRule"/>
</dbReference>
<dbReference type="InterPro" id="IPR008248">
    <property type="entry name" value="CheB-like"/>
</dbReference>
<keyword evidence="10" id="KW-0489">Methyltransferase</keyword>
<dbReference type="GO" id="GO:0008168">
    <property type="term" value="F:methyltransferase activity"/>
    <property type="evidence" value="ECO:0007669"/>
    <property type="project" value="UniProtKB-KW"/>
</dbReference>
<dbReference type="NCBIfam" id="NF001965">
    <property type="entry name" value="PRK00742.1"/>
    <property type="match status" value="1"/>
</dbReference>
<dbReference type="EC" id="3.1.1.61" evidence="5"/>
<comment type="subcellular location">
    <subcellularLocation>
        <location evidence="5">Cytoplasm</location>
    </subcellularLocation>
</comment>
<evidence type="ECO:0000256" key="3">
    <source>
        <dbReference type="ARBA" id="ARBA00022801"/>
    </source>
</evidence>
<comment type="function">
    <text evidence="5">Involved in chemotaxis. Part of a chemotaxis signal transduction system that modulates chemotaxis in response to various stimuli. Catalyzes the demethylation of specific methylglutamate residues introduced into the chemoreceptors (methyl-accepting chemotaxis proteins or MCP) by CheR. Also mediates the irreversible deamidation of specific glutamine residues to glutamic acid.</text>
</comment>
<dbReference type="AlphaFoldDB" id="A0A370L4B8"/>
<evidence type="ECO:0000256" key="7">
    <source>
        <dbReference type="PROSITE-ProRule" id="PRU00169"/>
    </source>
</evidence>
<dbReference type="GO" id="GO:0032259">
    <property type="term" value="P:methylation"/>
    <property type="evidence" value="ECO:0007669"/>
    <property type="project" value="UniProtKB-KW"/>
</dbReference>
<dbReference type="Pfam" id="PF01339">
    <property type="entry name" value="CheB_methylest"/>
    <property type="match status" value="1"/>
</dbReference>
<dbReference type="Proteomes" id="UP000255207">
    <property type="component" value="Unassembled WGS sequence"/>
</dbReference>
<feature type="active site" evidence="5 6">
    <location>
        <position position="304"/>
    </location>
</feature>
<feature type="domain" description="Response regulatory" evidence="8">
    <location>
        <begin position="3"/>
        <end position="119"/>
    </location>
</feature>
<gene>
    <name evidence="5" type="primary">cheB</name>
    <name evidence="10" type="ORF">DWE98_19505</name>
</gene>
<dbReference type="GO" id="GO:0050568">
    <property type="term" value="F:protein-glutamine glutaminase activity"/>
    <property type="evidence" value="ECO:0007669"/>
    <property type="project" value="UniProtKB-UniRule"/>
</dbReference>